<feature type="transmembrane region" description="Helical" evidence="4">
    <location>
        <begin position="577"/>
        <end position="601"/>
    </location>
</feature>
<evidence type="ECO:0000256" key="3">
    <source>
        <dbReference type="SAM" id="MobiDB-lite"/>
    </source>
</evidence>
<feature type="region of interest" description="Disordered" evidence="3">
    <location>
        <begin position="641"/>
        <end position="666"/>
    </location>
</feature>
<feature type="compositionally biased region" description="Polar residues" evidence="3">
    <location>
        <begin position="651"/>
        <end position="660"/>
    </location>
</feature>
<proteinExistence type="inferred from homology"/>
<evidence type="ECO:0008006" key="8">
    <source>
        <dbReference type="Google" id="ProtNLM"/>
    </source>
</evidence>
<dbReference type="PANTHER" id="PTHR43248">
    <property type="entry name" value="2-SUCCINYL-6-HYDROXY-2,4-CYCLOHEXADIENE-1-CARBOXYLATE SYNTHASE"/>
    <property type="match status" value="1"/>
</dbReference>
<dbReference type="GO" id="GO:0016787">
    <property type="term" value="F:hydrolase activity"/>
    <property type="evidence" value="ECO:0007669"/>
    <property type="project" value="UniProtKB-KW"/>
</dbReference>
<keyword evidence="4" id="KW-1133">Transmembrane helix</keyword>
<evidence type="ECO:0000256" key="1">
    <source>
        <dbReference type="ARBA" id="ARBA00010088"/>
    </source>
</evidence>
<organism evidence="6 7">
    <name type="scientific">Aphanomyces euteiches</name>
    <dbReference type="NCBI Taxonomy" id="100861"/>
    <lineage>
        <taxon>Eukaryota</taxon>
        <taxon>Sar</taxon>
        <taxon>Stramenopiles</taxon>
        <taxon>Oomycota</taxon>
        <taxon>Saprolegniomycetes</taxon>
        <taxon>Saprolegniales</taxon>
        <taxon>Verrucalvaceae</taxon>
        <taxon>Aphanomyces</taxon>
    </lineage>
</organism>
<dbReference type="Gene3D" id="3.40.50.1820">
    <property type="entry name" value="alpha/beta hydrolase"/>
    <property type="match status" value="1"/>
</dbReference>
<keyword evidence="2" id="KW-0378">Hydrolase</keyword>
<evidence type="ECO:0000256" key="5">
    <source>
        <dbReference type="SAM" id="SignalP"/>
    </source>
</evidence>
<keyword evidence="4" id="KW-0812">Transmembrane</keyword>
<gene>
    <name evidence="6" type="ORF">Ae201684_001264</name>
</gene>
<reference evidence="6 7" key="1">
    <citation type="submission" date="2019-07" db="EMBL/GenBank/DDBJ databases">
        <title>Genomics analysis of Aphanomyces spp. identifies a new class of oomycete effector associated with host adaptation.</title>
        <authorList>
            <person name="Gaulin E."/>
        </authorList>
    </citation>
    <scope>NUCLEOTIDE SEQUENCE [LARGE SCALE GENOMIC DNA]</scope>
    <source>
        <strain evidence="6 7">ATCC 201684</strain>
    </source>
</reference>
<feature type="chain" id="PRO_5026297632" description="AB hydrolase-1 domain-containing protein" evidence="5">
    <location>
        <begin position="20"/>
        <end position="685"/>
    </location>
</feature>
<dbReference type="InterPro" id="IPR051601">
    <property type="entry name" value="Serine_prot/Carboxylest_S33"/>
</dbReference>
<dbReference type="PANTHER" id="PTHR43248:SF3">
    <property type="entry name" value="AB HYDROLASE-1 DOMAIN-CONTAINING PROTEIN"/>
    <property type="match status" value="1"/>
</dbReference>
<dbReference type="EMBL" id="VJMJ01000010">
    <property type="protein sequence ID" value="KAF0744122.1"/>
    <property type="molecule type" value="Genomic_DNA"/>
</dbReference>
<keyword evidence="5" id="KW-0732">Signal</keyword>
<evidence type="ECO:0000256" key="2">
    <source>
        <dbReference type="ARBA" id="ARBA00022801"/>
    </source>
</evidence>
<name>A0A6G0XUC9_9STRA</name>
<dbReference type="VEuPathDB" id="FungiDB:AeMF1_003359"/>
<dbReference type="AlphaFoldDB" id="A0A6G0XUC9"/>
<keyword evidence="4" id="KW-0472">Membrane</keyword>
<accession>A0A6G0XUC9</accession>
<protein>
    <recommendedName>
        <fullName evidence="8">AB hydrolase-1 domain-containing protein</fullName>
    </recommendedName>
</protein>
<dbReference type="InterPro" id="IPR029058">
    <property type="entry name" value="AB_hydrolase_fold"/>
</dbReference>
<evidence type="ECO:0000313" key="7">
    <source>
        <dbReference type="Proteomes" id="UP000481153"/>
    </source>
</evidence>
<dbReference type="Proteomes" id="UP000481153">
    <property type="component" value="Unassembled WGS sequence"/>
</dbReference>
<feature type="signal peptide" evidence="5">
    <location>
        <begin position="1"/>
        <end position="19"/>
    </location>
</feature>
<comment type="similarity">
    <text evidence="1">Belongs to the peptidase S33 family.</text>
</comment>
<dbReference type="SUPFAM" id="SSF53474">
    <property type="entry name" value="alpha/beta-Hydrolases"/>
    <property type="match status" value="1"/>
</dbReference>
<comment type="caution">
    <text evidence="6">The sequence shown here is derived from an EMBL/GenBank/DDBJ whole genome shotgun (WGS) entry which is preliminary data.</text>
</comment>
<evidence type="ECO:0000256" key="4">
    <source>
        <dbReference type="SAM" id="Phobius"/>
    </source>
</evidence>
<sequence>MRRGVAWLVVPALLSWATADPLTIRWYKCTFSTVESKSAAKDVEEPLMAECADIRMPLCHPGVCGDKSHDISVFVKRLPARTPRSPPQALWMLQGGPGHASTAMESLMHNSYEASNGTISVYTMDHRGTGRSTLLECPEEAHSEDEIVDCLEAIKKRHGNDAPKGFSVTSAATDLQLVVESSLFNSTEVYVYGVSYGTYLVERLMHLAPKQVKGYILDSIQSEQFYTTKSAPYYSNWDRDVYEVVHQFFAYCDADAFCKGKIGPKSKQTLLQTYLALDAAQTECFDILYKVAHDGGYAKPSGVVGQTLYNWLTDREKRVFIPAYIFRLGRCNADDQVWLQQLTYPPAMEIPDESPYLKGTGYSDVVYNNIVFSEIWQSSPSSPTAQELYEDSVNALLSLGNIVYAKNRAQIYCIYKQNADPMCKEYPMYDVSFTYDHDAYWNHTASIPEGTSVLMFTGALDTATPSKYAHDENATMGGGAKKRLIEFPFANHGVVMNTPDEDNEEVHCGVLILDSNLAKRGDVAAIDTSCVDHMEKLKFSHWDRDLAFELFGSENPYNQSVVQVKLSAIIKNKLKTAFTTGVVVLTALLVVSVGVLIFVVLENRALRQQLIVSATAADSARNLESQPLTTDDAVDITEVTATTTEVDDDQPNASTTTTEGTALGPEVTQPTLASAENLDEHNVQV</sequence>
<keyword evidence="7" id="KW-1185">Reference proteome</keyword>
<evidence type="ECO:0000313" key="6">
    <source>
        <dbReference type="EMBL" id="KAF0744122.1"/>
    </source>
</evidence>